<protein>
    <submittedName>
        <fullName evidence="1">Uncharacterized protein</fullName>
    </submittedName>
</protein>
<name>A0A1C7NCL3_9FUNG</name>
<proteinExistence type="predicted"/>
<evidence type="ECO:0000313" key="2">
    <source>
        <dbReference type="Proteomes" id="UP000093000"/>
    </source>
</evidence>
<sequence length="264" mass="30944">MSMRPSLCVGSFSLGQDPKWQEKSFQLCLFHGDPHNPPIPQYQVSFALKGIVDTKAVSLYMYDHWRWEAYSVEQQNQFFQSVFGDHFDVSQTTTKALILQMDHSDSSMHLILYGQKDENELTLYAHRLRPYHEFVSIHTESTSESSMEEAMMEQLTKTEPALMMPLPKPSSLQKPSRSHSQQQLPAIRSQKNVYQANKNLLKQCIKHELARQMIQDAELFQVVYHDMTYHYKEKLHTALMTEQQFQIPSKMFVDFHFNFKAMLQ</sequence>
<accession>A0A1C7NCL3</accession>
<comment type="caution">
    <text evidence="1">The sequence shown here is derived from an EMBL/GenBank/DDBJ whole genome shotgun (WGS) entry which is preliminary data.</text>
</comment>
<dbReference type="EMBL" id="LUGH01000310">
    <property type="protein sequence ID" value="OBZ86316.1"/>
    <property type="molecule type" value="Genomic_DNA"/>
</dbReference>
<dbReference type="AlphaFoldDB" id="A0A1C7NCL3"/>
<organism evidence="1 2">
    <name type="scientific">Choanephora cucurbitarum</name>
    <dbReference type="NCBI Taxonomy" id="101091"/>
    <lineage>
        <taxon>Eukaryota</taxon>
        <taxon>Fungi</taxon>
        <taxon>Fungi incertae sedis</taxon>
        <taxon>Mucoromycota</taxon>
        <taxon>Mucoromycotina</taxon>
        <taxon>Mucoromycetes</taxon>
        <taxon>Mucorales</taxon>
        <taxon>Mucorineae</taxon>
        <taxon>Choanephoraceae</taxon>
        <taxon>Choanephoroideae</taxon>
        <taxon>Choanephora</taxon>
    </lineage>
</organism>
<dbReference type="InParanoid" id="A0A1C7NCL3"/>
<keyword evidence="2" id="KW-1185">Reference proteome</keyword>
<dbReference type="OrthoDB" id="2238659at2759"/>
<gene>
    <name evidence="1" type="ORF">A0J61_05635</name>
</gene>
<dbReference type="Proteomes" id="UP000093000">
    <property type="component" value="Unassembled WGS sequence"/>
</dbReference>
<reference evidence="1 2" key="1">
    <citation type="submission" date="2016-03" db="EMBL/GenBank/DDBJ databases">
        <title>Choanephora cucurbitarum.</title>
        <authorList>
            <person name="Min B."/>
            <person name="Park H."/>
            <person name="Park J.-H."/>
            <person name="Shin H.-D."/>
            <person name="Choi I.-G."/>
        </authorList>
    </citation>
    <scope>NUCLEOTIDE SEQUENCE [LARGE SCALE GENOMIC DNA]</scope>
    <source>
        <strain evidence="1 2">KUS-F28377</strain>
    </source>
</reference>
<evidence type="ECO:0000313" key="1">
    <source>
        <dbReference type="EMBL" id="OBZ86316.1"/>
    </source>
</evidence>